<dbReference type="InterPro" id="IPR006222">
    <property type="entry name" value="GCVT_N"/>
</dbReference>
<name>A0A841GVT4_9BACT</name>
<evidence type="ECO:0000256" key="2">
    <source>
        <dbReference type="ARBA" id="ARBA00012616"/>
    </source>
</evidence>
<evidence type="ECO:0000256" key="8">
    <source>
        <dbReference type="PIRSR" id="PIRSR006487-1"/>
    </source>
</evidence>
<dbReference type="FunFam" id="4.10.1250.10:FF:000001">
    <property type="entry name" value="Aminomethyltransferase"/>
    <property type="match status" value="1"/>
</dbReference>
<dbReference type="Gene3D" id="4.10.1250.10">
    <property type="entry name" value="Aminomethyltransferase fragment"/>
    <property type="match status" value="1"/>
</dbReference>
<comment type="catalytic activity">
    <reaction evidence="6 7">
        <text>N(6)-[(R)-S(8)-aminomethyldihydrolipoyl]-L-lysyl-[protein] + (6S)-5,6,7,8-tetrahydrofolate = N(6)-[(R)-dihydrolipoyl]-L-lysyl-[protein] + (6R)-5,10-methylene-5,6,7,8-tetrahydrofolate + NH4(+)</text>
        <dbReference type="Rhea" id="RHEA:16945"/>
        <dbReference type="Rhea" id="RHEA-COMP:10475"/>
        <dbReference type="Rhea" id="RHEA-COMP:10492"/>
        <dbReference type="ChEBI" id="CHEBI:15636"/>
        <dbReference type="ChEBI" id="CHEBI:28938"/>
        <dbReference type="ChEBI" id="CHEBI:57453"/>
        <dbReference type="ChEBI" id="CHEBI:83100"/>
        <dbReference type="ChEBI" id="CHEBI:83143"/>
        <dbReference type="EC" id="2.1.2.10"/>
    </reaction>
</comment>
<dbReference type="Pfam" id="PF08669">
    <property type="entry name" value="GCV_T_C"/>
    <property type="match status" value="1"/>
</dbReference>
<comment type="caution">
    <text evidence="11">The sequence shown here is derived from an EMBL/GenBank/DDBJ whole genome shotgun (WGS) entry which is preliminary data.</text>
</comment>
<evidence type="ECO:0000256" key="4">
    <source>
        <dbReference type="ARBA" id="ARBA00022679"/>
    </source>
</evidence>
<organism evidence="11 12">
    <name type="scientific">Thermosipho japonicus</name>
    <dbReference type="NCBI Taxonomy" id="90323"/>
    <lineage>
        <taxon>Bacteria</taxon>
        <taxon>Thermotogati</taxon>
        <taxon>Thermotogota</taxon>
        <taxon>Thermotogae</taxon>
        <taxon>Thermotogales</taxon>
        <taxon>Fervidobacteriaceae</taxon>
        <taxon>Thermosipho</taxon>
    </lineage>
</organism>
<evidence type="ECO:0000256" key="6">
    <source>
        <dbReference type="ARBA" id="ARBA00047665"/>
    </source>
</evidence>
<dbReference type="GO" id="GO:0008483">
    <property type="term" value="F:transaminase activity"/>
    <property type="evidence" value="ECO:0007669"/>
    <property type="project" value="UniProtKB-KW"/>
</dbReference>
<dbReference type="EMBL" id="JACHEX010000005">
    <property type="protein sequence ID" value="MBB6063231.1"/>
    <property type="molecule type" value="Genomic_DNA"/>
</dbReference>
<feature type="binding site" evidence="8">
    <location>
        <position position="274"/>
    </location>
    <ligand>
        <name>substrate</name>
    </ligand>
</feature>
<keyword evidence="11" id="KW-0489">Methyltransferase</keyword>
<evidence type="ECO:0000313" key="12">
    <source>
        <dbReference type="Proteomes" id="UP000555828"/>
    </source>
</evidence>
<dbReference type="InterPro" id="IPR006223">
    <property type="entry name" value="GcvT"/>
</dbReference>
<comment type="subunit">
    <text evidence="7">The glycine cleavage system is composed of four proteins: P, T, L and H.</text>
</comment>
<protein>
    <recommendedName>
        <fullName evidence="2 7">Aminomethyltransferase</fullName>
        <ecNumber evidence="2 7">2.1.2.10</ecNumber>
    </recommendedName>
    <alternativeName>
        <fullName evidence="5 7">Glycine cleavage system T protein</fullName>
    </alternativeName>
</protein>
<dbReference type="HAMAP" id="MF_00259">
    <property type="entry name" value="GcvT"/>
    <property type="match status" value="1"/>
</dbReference>
<dbReference type="GO" id="GO:0004047">
    <property type="term" value="F:aminomethyltransferase activity"/>
    <property type="evidence" value="ECO:0007669"/>
    <property type="project" value="UniProtKB-UniRule"/>
</dbReference>
<feature type="domain" description="GCVT N-terminal" evidence="9">
    <location>
        <begin position="85"/>
        <end position="338"/>
    </location>
</feature>
<dbReference type="InterPro" id="IPR028896">
    <property type="entry name" value="GcvT/YgfZ/DmdA"/>
</dbReference>
<dbReference type="FunFam" id="2.40.30.110:FF:000003">
    <property type="entry name" value="Aminomethyltransferase"/>
    <property type="match status" value="1"/>
</dbReference>
<dbReference type="GO" id="GO:0005960">
    <property type="term" value="C:glycine cleavage complex"/>
    <property type="evidence" value="ECO:0007669"/>
    <property type="project" value="InterPro"/>
</dbReference>
<sequence>MNGDEIVWKKLLEVDGEINAKLIEGMLKTNNIDCVIKSVDEPFPKAYFGSTSFFEIYVPKDLFDEANNLLNSFKKEELYMKYTPLYEQHVKLGAKMVDFAGFQMPIQYTGIKDEVIAVRKDVGMFDVSHMGQVSVEGKDSTNFVNYLITNDFKNLSNGEIVYTAMCNENGGFIDDLLAYKISDEKAFLVINAANIEKDFEWMKKVALNFDIKLENKSDDYALIAIQGPNAQKTLQKLTDIDLESIGYYTFAFGKVKDVKALISRTGYTGEDGFEIYTTDKDGIVKIWEELLNLGVKPAGLGARDTLRLEASLLLYGNDMDETVTPLEAGIKWAVKFDKEFVGKAALEKQLEEGLKRRLKGFKLIDKGIARHGYKVFKDGKEIGIVTSGTFSPTLNESIGMALIETGYKSGDTIEIEIRNKLVKAEIVKMPFYRGSVRSKKKK</sequence>
<dbReference type="PANTHER" id="PTHR43757">
    <property type="entry name" value="AMINOMETHYLTRANSFERASE"/>
    <property type="match status" value="1"/>
</dbReference>
<dbReference type="InterPro" id="IPR029043">
    <property type="entry name" value="GcvT/YgfZ_C"/>
</dbReference>
<dbReference type="EC" id="2.1.2.10" evidence="2 7"/>
<dbReference type="GO" id="GO:0008168">
    <property type="term" value="F:methyltransferase activity"/>
    <property type="evidence" value="ECO:0007669"/>
    <property type="project" value="UniProtKB-KW"/>
</dbReference>
<dbReference type="InterPro" id="IPR022903">
    <property type="entry name" value="GcvT_bac"/>
</dbReference>
<evidence type="ECO:0000256" key="5">
    <source>
        <dbReference type="ARBA" id="ARBA00031395"/>
    </source>
</evidence>
<dbReference type="PIRSF" id="PIRSF006487">
    <property type="entry name" value="GcvT"/>
    <property type="match status" value="1"/>
</dbReference>
<accession>A0A841GVT4</accession>
<dbReference type="Gene3D" id="2.40.30.110">
    <property type="entry name" value="Aminomethyltransferase beta-barrel domains"/>
    <property type="match status" value="1"/>
</dbReference>
<dbReference type="InterPro" id="IPR013977">
    <property type="entry name" value="GcvT_C"/>
</dbReference>
<keyword evidence="12" id="KW-1185">Reference proteome</keyword>
<gene>
    <name evidence="7" type="primary">gcvT</name>
    <name evidence="11" type="ORF">HNP65_001695</name>
</gene>
<keyword evidence="3 7" id="KW-0032">Aminotransferase</keyword>
<evidence type="ECO:0000313" key="11">
    <source>
        <dbReference type="EMBL" id="MBB6063231.1"/>
    </source>
</evidence>
<comment type="function">
    <text evidence="7">The glycine cleavage system catalyzes the degradation of glycine.</text>
</comment>
<dbReference type="Pfam" id="PF01571">
    <property type="entry name" value="GCV_T"/>
    <property type="match status" value="1"/>
</dbReference>
<evidence type="ECO:0000259" key="10">
    <source>
        <dbReference type="Pfam" id="PF08669"/>
    </source>
</evidence>
<evidence type="ECO:0000256" key="7">
    <source>
        <dbReference type="HAMAP-Rule" id="MF_00259"/>
    </source>
</evidence>
<reference evidence="11 12" key="1">
    <citation type="submission" date="2020-08" db="EMBL/GenBank/DDBJ databases">
        <title>Genomic Encyclopedia of Type Strains, Phase IV (KMG-IV): sequencing the most valuable type-strain genomes for metagenomic binning, comparative biology and taxonomic classification.</title>
        <authorList>
            <person name="Goeker M."/>
        </authorList>
    </citation>
    <scope>NUCLEOTIDE SEQUENCE [LARGE SCALE GENOMIC DNA]</scope>
    <source>
        <strain evidence="11 12">DSM 13481</strain>
    </source>
</reference>
<dbReference type="NCBIfam" id="TIGR00528">
    <property type="entry name" value="gcvT"/>
    <property type="match status" value="1"/>
</dbReference>
<dbReference type="PANTHER" id="PTHR43757:SF2">
    <property type="entry name" value="AMINOMETHYLTRANSFERASE, MITOCHONDRIAL"/>
    <property type="match status" value="1"/>
</dbReference>
<proteinExistence type="inferred from homology"/>
<evidence type="ECO:0000256" key="3">
    <source>
        <dbReference type="ARBA" id="ARBA00022576"/>
    </source>
</evidence>
<dbReference type="Gene3D" id="3.30.1360.120">
    <property type="entry name" value="Probable tRNA modification gtpase trme, domain 1"/>
    <property type="match status" value="1"/>
</dbReference>
<dbReference type="InterPro" id="IPR027266">
    <property type="entry name" value="TrmE/GcvT-like"/>
</dbReference>
<feature type="domain" description="Aminomethyltransferase C-terminal" evidence="10">
    <location>
        <begin position="356"/>
        <end position="432"/>
    </location>
</feature>
<dbReference type="GO" id="GO:0005829">
    <property type="term" value="C:cytosol"/>
    <property type="evidence" value="ECO:0007669"/>
    <property type="project" value="TreeGrafter"/>
</dbReference>
<evidence type="ECO:0000256" key="1">
    <source>
        <dbReference type="ARBA" id="ARBA00008609"/>
    </source>
</evidence>
<evidence type="ECO:0000259" key="9">
    <source>
        <dbReference type="Pfam" id="PF01571"/>
    </source>
</evidence>
<dbReference type="Gene3D" id="3.30.70.1400">
    <property type="entry name" value="Aminomethyltransferase beta-barrel domains"/>
    <property type="match status" value="1"/>
</dbReference>
<dbReference type="SUPFAM" id="SSF103025">
    <property type="entry name" value="Folate-binding domain"/>
    <property type="match status" value="1"/>
</dbReference>
<comment type="similarity">
    <text evidence="1 7">Belongs to the GcvT family.</text>
</comment>
<dbReference type="SUPFAM" id="SSF101790">
    <property type="entry name" value="Aminomethyltransferase beta-barrel domain"/>
    <property type="match status" value="1"/>
</dbReference>
<dbReference type="AlphaFoldDB" id="A0A841GVT4"/>
<dbReference type="Proteomes" id="UP000555828">
    <property type="component" value="Unassembled WGS sequence"/>
</dbReference>
<keyword evidence="4 7" id="KW-0808">Transferase</keyword>
<dbReference type="GO" id="GO:0019464">
    <property type="term" value="P:glycine decarboxylation via glycine cleavage system"/>
    <property type="evidence" value="ECO:0007669"/>
    <property type="project" value="UniProtKB-UniRule"/>
</dbReference>
<dbReference type="NCBIfam" id="NF001567">
    <property type="entry name" value="PRK00389.1"/>
    <property type="match status" value="1"/>
</dbReference>
<dbReference type="FunFam" id="3.30.70.1400:FF:000001">
    <property type="entry name" value="Aminomethyltransferase"/>
    <property type="match status" value="1"/>
</dbReference>
<dbReference type="GO" id="GO:0032259">
    <property type="term" value="P:methylation"/>
    <property type="evidence" value="ECO:0007669"/>
    <property type="project" value="UniProtKB-KW"/>
</dbReference>